<protein>
    <submittedName>
        <fullName evidence="1">DUF960 domain-containing protein</fullName>
    </submittedName>
</protein>
<sequence length="104" mass="11881">MFSANSNRFATFGVISKVPGAVIDEFWSIIDNNLQGVFPLKNLLRFDLLDKDDKLQIHFSEDDLNTQLALDTDFEFKDTYPETVFAYDDGKAQTILLPEEADEQ</sequence>
<proteinExistence type="predicted"/>
<dbReference type="EMBL" id="CP117884">
    <property type="protein sequence ID" value="WDF83765.1"/>
    <property type="molecule type" value="Genomic_DNA"/>
</dbReference>
<organism evidence="1 2">
    <name type="scientific">Lacticaseibacillus pabuli</name>
    <dbReference type="NCBI Taxonomy" id="3025672"/>
    <lineage>
        <taxon>Bacteria</taxon>
        <taxon>Bacillati</taxon>
        <taxon>Bacillota</taxon>
        <taxon>Bacilli</taxon>
        <taxon>Lactobacillales</taxon>
        <taxon>Lactobacillaceae</taxon>
        <taxon>Lacticaseibacillus</taxon>
    </lineage>
</organism>
<dbReference type="Proteomes" id="UP001220377">
    <property type="component" value="Chromosome"/>
</dbReference>
<keyword evidence="2" id="KW-1185">Reference proteome</keyword>
<accession>A0ABY7WX99</accession>
<dbReference type="RefSeq" id="WP_274262158.1">
    <property type="nucleotide sequence ID" value="NZ_CP117884.1"/>
</dbReference>
<evidence type="ECO:0000313" key="2">
    <source>
        <dbReference type="Proteomes" id="UP001220377"/>
    </source>
</evidence>
<reference evidence="1 2" key="1">
    <citation type="submission" date="2023-02" db="EMBL/GenBank/DDBJ databases">
        <title>Genome sequence of Lacticaseibacillus sp. KACC 23028.</title>
        <authorList>
            <person name="Kim S."/>
            <person name="Heo J."/>
            <person name="Kwon S.-W."/>
        </authorList>
    </citation>
    <scope>NUCLEOTIDE SEQUENCE [LARGE SCALE GENOMIC DNA]</scope>
    <source>
        <strain evidence="1 2">KACC 23028</strain>
    </source>
</reference>
<dbReference type="InterPro" id="IPR009303">
    <property type="entry name" value="DUF960"/>
</dbReference>
<name>A0ABY7WX99_9LACO</name>
<evidence type="ECO:0000313" key="1">
    <source>
        <dbReference type="EMBL" id="WDF83765.1"/>
    </source>
</evidence>
<dbReference type="Gene3D" id="3.10.450.150">
    <property type="entry name" value="enterococcus faecalis protein"/>
    <property type="match status" value="1"/>
</dbReference>
<gene>
    <name evidence="1" type="ORF">PQ472_05875</name>
</gene>
<dbReference type="Pfam" id="PF06124">
    <property type="entry name" value="DUF960"/>
    <property type="match status" value="1"/>
</dbReference>